<dbReference type="GO" id="GO:0004372">
    <property type="term" value="F:glycine hydroxymethyltransferase activity"/>
    <property type="evidence" value="ECO:0007669"/>
    <property type="project" value="TreeGrafter"/>
</dbReference>
<sequence length="406" mass="46291">MENLKILEQLNKNYATYDKNTLPLCAAENVMSNFSKLPLSSSIQERYIMGGTLDLQMEHNFMESSLLFDYYELLSKLGKELYGADYTDGRTLTGMNALTTVLMSAFKTGDKILISDDDVGGHGSIPSICKRLGLDVDFLPYDYELFDFDYSKINQKIQNEQIAGIIIGLSDVQYPPKIAQLELQDTILIYDATQTLGLIAYDPQQNPLLSMPEENKIILLGATHKTIPGPSCGLVMAKNVSFAQKIDTKINPVYIRNVQMHQILSLIYTLIEFQVHGKEYMTQMIKNTQLLTDLLEPHFELLKKGNSYSKTHQIHFYVDPESIDTFYNNATFHCVTLNKRMKKIYRHSGIRIGTQEITRYGYDETDLSRVANVLTLLKIKQNSKTDKEIAAQLQLLIQKKSIHYCF</sequence>
<keyword evidence="6" id="KW-0663">Pyridoxal phosphate</keyword>
<comment type="cofactor">
    <cofactor evidence="1">
        <name>pyridoxal 5'-phosphate</name>
        <dbReference type="ChEBI" id="CHEBI:597326"/>
    </cofactor>
</comment>
<dbReference type="Pfam" id="PF00464">
    <property type="entry name" value="SHMT"/>
    <property type="match status" value="1"/>
</dbReference>
<reference evidence="8 10" key="2">
    <citation type="submission" date="2015-12" db="EMBL/GenBank/DDBJ databases">
        <authorList>
            <person name="Lauer A."/>
            <person name="Humrighouse B."/>
            <person name="Loparev V."/>
            <person name="Shewmaker P.L."/>
            <person name="Whitney A.M."/>
            <person name="McLaughlin R.W."/>
        </authorList>
    </citation>
    <scope>NUCLEOTIDE SEQUENCE [LARGE SCALE GENOMIC DNA]</scope>
    <source>
        <strain evidence="8 10">LMG 23085</strain>
    </source>
</reference>
<dbReference type="EMBL" id="JXLC01000022">
    <property type="protein sequence ID" value="OJG89755.1"/>
    <property type="molecule type" value="Genomic_DNA"/>
</dbReference>
<dbReference type="GO" id="GO:0030170">
    <property type="term" value="F:pyridoxal phosphate binding"/>
    <property type="evidence" value="ECO:0007669"/>
    <property type="project" value="TreeGrafter"/>
</dbReference>
<dbReference type="Proteomes" id="UP000183039">
    <property type="component" value="Unassembled WGS sequence"/>
</dbReference>
<dbReference type="Gene3D" id="3.90.1150.10">
    <property type="entry name" value="Aspartate Aminotransferase, domain 1"/>
    <property type="match status" value="1"/>
</dbReference>
<proteinExistence type="inferred from homology"/>
<dbReference type="InterPro" id="IPR049943">
    <property type="entry name" value="Ser_HO-MeTrfase-like"/>
</dbReference>
<dbReference type="EMBL" id="CP013614">
    <property type="protein sequence ID" value="ALS02693.1"/>
    <property type="molecule type" value="Genomic_DNA"/>
</dbReference>
<dbReference type="GO" id="GO:0005737">
    <property type="term" value="C:cytoplasm"/>
    <property type="evidence" value="ECO:0007669"/>
    <property type="project" value="TreeGrafter"/>
</dbReference>
<keyword evidence="4" id="KW-0028">Amino-acid biosynthesis</keyword>
<dbReference type="Gene3D" id="3.40.640.10">
    <property type="entry name" value="Type I PLP-dependent aspartate aminotransferase-like (Major domain)"/>
    <property type="match status" value="1"/>
</dbReference>
<dbReference type="GO" id="GO:0006730">
    <property type="term" value="P:one-carbon metabolic process"/>
    <property type="evidence" value="ECO:0007669"/>
    <property type="project" value="UniProtKB-KW"/>
</dbReference>
<organism evidence="9 11">
    <name type="scientific">Enterococcus silesiacus</name>
    <dbReference type="NCBI Taxonomy" id="332949"/>
    <lineage>
        <taxon>Bacteria</taxon>
        <taxon>Bacillati</taxon>
        <taxon>Bacillota</taxon>
        <taxon>Bacilli</taxon>
        <taxon>Lactobacillales</taxon>
        <taxon>Enterococcaceae</taxon>
        <taxon>Enterococcus</taxon>
    </lineage>
</organism>
<protein>
    <recommendedName>
        <fullName evidence="7">Serine hydroxymethyltransferase-like domain-containing protein</fullName>
    </recommendedName>
</protein>
<accession>A0A0S3KEK7</accession>
<gene>
    <name evidence="8" type="ORF">ATZ33_15305</name>
    <name evidence="9" type="ORF">RV15_GL001596</name>
</gene>
<evidence type="ECO:0000313" key="9">
    <source>
        <dbReference type="EMBL" id="OJG89755.1"/>
    </source>
</evidence>
<name>A0A0S3KEK7_9ENTE</name>
<dbReference type="AlphaFoldDB" id="A0A0S3KEK7"/>
<keyword evidence="3" id="KW-0554">One-carbon metabolism</keyword>
<dbReference type="InterPro" id="IPR015424">
    <property type="entry name" value="PyrdxlP-dep_Trfase"/>
</dbReference>
<evidence type="ECO:0000256" key="6">
    <source>
        <dbReference type="ARBA" id="ARBA00022898"/>
    </source>
</evidence>
<dbReference type="PANTHER" id="PTHR11680">
    <property type="entry name" value="SERINE HYDROXYMETHYLTRANSFERASE"/>
    <property type="match status" value="1"/>
</dbReference>
<keyword evidence="10" id="KW-1185">Reference proteome</keyword>
<evidence type="ECO:0000256" key="4">
    <source>
        <dbReference type="ARBA" id="ARBA00022605"/>
    </source>
</evidence>
<keyword evidence="5" id="KW-0808">Transferase</keyword>
<reference evidence="9 11" key="1">
    <citation type="submission" date="2014-12" db="EMBL/GenBank/DDBJ databases">
        <title>Draft genome sequences of 29 type strains of Enterococci.</title>
        <authorList>
            <person name="Zhong Z."/>
            <person name="Sun Z."/>
            <person name="Liu W."/>
            <person name="Zhang W."/>
            <person name="Zhang H."/>
        </authorList>
    </citation>
    <scope>NUCLEOTIDE SEQUENCE [LARGE SCALE GENOMIC DNA]</scope>
    <source>
        <strain evidence="9 11">DSM 22801</strain>
    </source>
</reference>
<evidence type="ECO:0000259" key="7">
    <source>
        <dbReference type="Pfam" id="PF00464"/>
    </source>
</evidence>
<evidence type="ECO:0000313" key="8">
    <source>
        <dbReference type="EMBL" id="ALS02693.1"/>
    </source>
</evidence>
<evidence type="ECO:0000256" key="5">
    <source>
        <dbReference type="ARBA" id="ARBA00022679"/>
    </source>
</evidence>
<dbReference type="GO" id="GO:0046653">
    <property type="term" value="P:tetrahydrofolate metabolic process"/>
    <property type="evidence" value="ECO:0007669"/>
    <property type="project" value="TreeGrafter"/>
</dbReference>
<feature type="domain" description="Serine hydroxymethyltransferase-like" evidence="7">
    <location>
        <begin position="15"/>
        <end position="373"/>
    </location>
</feature>
<dbReference type="InterPro" id="IPR015422">
    <property type="entry name" value="PyrdxlP-dep_Trfase_small"/>
</dbReference>
<comment type="similarity">
    <text evidence="2">Belongs to the SHMT family.</text>
</comment>
<evidence type="ECO:0000313" key="10">
    <source>
        <dbReference type="Proteomes" id="UP000065511"/>
    </source>
</evidence>
<dbReference type="SUPFAM" id="SSF53383">
    <property type="entry name" value="PLP-dependent transferases"/>
    <property type="match status" value="1"/>
</dbReference>
<dbReference type="RefSeq" id="WP_071878606.1">
    <property type="nucleotide sequence ID" value="NZ_JXLC01000022.1"/>
</dbReference>
<dbReference type="GO" id="GO:0019264">
    <property type="term" value="P:glycine biosynthetic process from serine"/>
    <property type="evidence" value="ECO:0007669"/>
    <property type="project" value="TreeGrafter"/>
</dbReference>
<evidence type="ECO:0000256" key="2">
    <source>
        <dbReference type="ARBA" id="ARBA00006376"/>
    </source>
</evidence>
<dbReference type="Proteomes" id="UP000065511">
    <property type="component" value="Chromosome"/>
</dbReference>
<dbReference type="PANTHER" id="PTHR11680:SF35">
    <property type="entry name" value="SERINE HYDROXYMETHYLTRANSFERASE 1"/>
    <property type="match status" value="1"/>
</dbReference>
<dbReference type="KEGG" id="ess:ATZ33_15305"/>
<dbReference type="InterPro" id="IPR015421">
    <property type="entry name" value="PyrdxlP-dep_Trfase_major"/>
</dbReference>
<evidence type="ECO:0000313" key="11">
    <source>
        <dbReference type="Proteomes" id="UP000183039"/>
    </source>
</evidence>
<evidence type="ECO:0000256" key="3">
    <source>
        <dbReference type="ARBA" id="ARBA00022563"/>
    </source>
</evidence>
<dbReference type="OrthoDB" id="9803871at2"/>
<dbReference type="InterPro" id="IPR039429">
    <property type="entry name" value="SHMT-like_dom"/>
</dbReference>
<evidence type="ECO:0000256" key="1">
    <source>
        <dbReference type="ARBA" id="ARBA00001933"/>
    </source>
</evidence>